<evidence type="ECO:0000313" key="2">
    <source>
        <dbReference type="EMBL" id="MBW5482702.1"/>
    </source>
</evidence>
<comment type="caution">
    <text evidence="2">The sequence shown here is derived from an EMBL/GenBank/DDBJ whole genome shotgun (WGS) entry which is preliminary data.</text>
</comment>
<proteinExistence type="predicted"/>
<reference evidence="2 3" key="1">
    <citation type="submission" date="2019-12" db="EMBL/GenBank/DDBJ databases">
        <title>Genome sequence of Streptomyces bambusae.</title>
        <authorList>
            <person name="Bansal K."/>
            <person name="Choksket S."/>
            <person name="Korpole S."/>
            <person name="Patil P.B."/>
        </authorList>
    </citation>
    <scope>NUCLEOTIDE SEQUENCE [LARGE SCALE GENOMIC DNA]</scope>
    <source>
        <strain evidence="2 3">SK60</strain>
    </source>
</reference>
<keyword evidence="1" id="KW-0472">Membrane</keyword>
<feature type="transmembrane region" description="Helical" evidence="1">
    <location>
        <begin position="23"/>
        <end position="41"/>
    </location>
</feature>
<dbReference type="EMBL" id="WTFF01000070">
    <property type="protein sequence ID" value="MBW5482702.1"/>
    <property type="molecule type" value="Genomic_DNA"/>
</dbReference>
<keyword evidence="1" id="KW-1133">Transmembrane helix</keyword>
<sequence>MSAPTYTRSVAGSAAGADARLPWWALALPVLGFGLLLLLLAGSGQGHPAPAEASAIGQVTGQILRFLG</sequence>
<dbReference type="Proteomes" id="UP000812013">
    <property type="component" value="Unassembled WGS sequence"/>
</dbReference>
<protein>
    <submittedName>
        <fullName evidence="2">Uncharacterized protein</fullName>
    </submittedName>
</protein>
<keyword evidence="1" id="KW-0812">Transmembrane</keyword>
<organism evidence="2 3">
    <name type="scientific">Streptomyces bambusae</name>
    <dbReference type="NCBI Taxonomy" id="1550616"/>
    <lineage>
        <taxon>Bacteria</taxon>
        <taxon>Bacillati</taxon>
        <taxon>Actinomycetota</taxon>
        <taxon>Actinomycetes</taxon>
        <taxon>Kitasatosporales</taxon>
        <taxon>Streptomycetaceae</taxon>
        <taxon>Streptomyces</taxon>
    </lineage>
</organism>
<dbReference type="RefSeq" id="WP_219667176.1">
    <property type="nucleotide sequence ID" value="NZ_WTFF01000070.1"/>
</dbReference>
<evidence type="ECO:0000313" key="3">
    <source>
        <dbReference type="Proteomes" id="UP000812013"/>
    </source>
</evidence>
<accession>A0ABS6Z4Q4</accession>
<name>A0ABS6Z4Q4_9ACTN</name>
<keyword evidence="3" id="KW-1185">Reference proteome</keyword>
<evidence type="ECO:0000256" key="1">
    <source>
        <dbReference type="SAM" id="Phobius"/>
    </source>
</evidence>
<gene>
    <name evidence="2" type="ORF">GPJ59_12605</name>
</gene>